<name>A0A921AXC9_9BACT</name>
<evidence type="ECO:0000313" key="2">
    <source>
        <dbReference type="Proteomes" id="UP000698963"/>
    </source>
</evidence>
<proteinExistence type="predicted"/>
<comment type="caution">
    <text evidence="1">The sequence shown here is derived from an EMBL/GenBank/DDBJ whole genome shotgun (WGS) entry which is preliminary data.</text>
</comment>
<dbReference type="EMBL" id="DYZA01000193">
    <property type="protein sequence ID" value="HJD97883.1"/>
    <property type="molecule type" value="Genomic_DNA"/>
</dbReference>
<dbReference type="AlphaFoldDB" id="A0A921AXC9"/>
<protein>
    <submittedName>
        <fullName evidence="1">Uncharacterized protein</fullName>
    </submittedName>
</protein>
<evidence type="ECO:0000313" key="1">
    <source>
        <dbReference type="EMBL" id="HJD97883.1"/>
    </source>
</evidence>
<accession>A0A921AXC9</accession>
<reference evidence="1" key="2">
    <citation type="submission" date="2021-09" db="EMBL/GenBank/DDBJ databases">
        <authorList>
            <person name="Gilroy R."/>
        </authorList>
    </citation>
    <scope>NUCLEOTIDE SEQUENCE</scope>
    <source>
        <strain evidence="1">ChiGjej2B2-19336</strain>
    </source>
</reference>
<reference evidence="1" key="1">
    <citation type="journal article" date="2021" name="PeerJ">
        <title>Extensive microbial diversity within the chicken gut microbiome revealed by metagenomics and culture.</title>
        <authorList>
            <person name="Gilroy R."/>
            <person name="Ravi A."/>
            <person name="Getino M."/>
            <person name="Pursley I."/>
            <person name="Horton D.L."/>
            <person name="Alikhan N.F."/>
            <person name="Baker D."/>
            <person name="Gharbi K."/>
            <person name="Hall N."/>
            <person name="Watson M."/>
            <person name="Adriaenssens E.M."/>
            <person name="Foster-Nyarko E."/>
            <person name="Jarju S."/>
            <person name="Secka A."/>
            <person name="Antonio M."/>
            <person name="Oren A."/>
            <person name="Chaudhuri R.R."/>
            <person name="La Ragione R."/>
            <person name="Hildebrand F."/>
            <person name="Pallen M.J."/>
        </authorList>
    </citation>
    <scope>NUCLEOTIDE SEQUENCE</scope>
    <source>
        <strain evidence="1">ChiGjej2B2-19336</strain>
    </source>
</reference>
<dbReference type="Proteomes" id="UP000698963">
    <property type="component" value="Unassembled WGS sequence"/>
</dbReference>
<dbReference type="RefSeq" id="WP_304122989.1">
    <property type="nucleotide sequence ID" value="NZ_DYZA01000193.1"/>
</dbReference>
<sequence length="319" mass="35084">MAEYLLTWDGAEGRVISGGYRLSTSARFSLPFSYAALYYEPEAGNAFLVEEDGARRNLSSSEVAAVRALCDTFWQEHDFPVHAYDAESGLYAGSMAKSAAEAAGLSFRVNEAPDHPASKWTGEAWERLALAVLDDGTVREWPENVCAQCVLGFTEAEKAAQVPDRPSMYHIWDIASGAWKDPRSLEKAKMDAASSLRVDFELLRHAMSADRYFTPSYETETWTWQVMEARAYLADGSTATPYVDAFLAARTDEGKPDKKTLCEDILANHASFLAAMAGVNGAQWGYLSRVKAAATKEECLAAQNGAHEYCIAARRAREV</sequence>
<gene>
    <name evidence="1" type="ORF">K8W16_09600</name>
</gene>
<organism evidence="1 2">
    <name type="scientific">Mailhella massiliensis</name>
    <dbReference type="NCBI Taxonomy" id="1903261"/>
    <lineage>
        <taxon>Bacteria</taxon>
        <taxon>Pseudomonadati</taxon>
        <taxon>Thermodesulfobacteriota</taxon>
        <taxon>Desulfovibrionia</taxon>
        <taxon>Desulfovibrionales</taxon>
        <taxon>Desulfovibrionaceae</taxon>
        <taxon>Mailhella</taxon>
    </lineage>
</organism>